<keyword evidence="2" id="KW-0472">Membrane</keyword>
<feature type="transmembrane region" description="Helical" evidence="2">
    <location>
        <begin position="126"/>
        <end position="148"/>
    </location>
</feature>
<protein>
    <submittedName>
        <fullName evidence="3">Uncharacterized protein</fullName>
    </submittedName>
</protein>
<evidence type="ECO:0000313" key="3">
    <source>
        <dbReference type="EMBL" id="QIP35690.1"/>
    </source>
</evidence>
<organism evidence="3 4">
    <name type="scientific">Komagataeibacter rhaeticus</name>
    <dbReference type="NCBI Taxonomy" id="215221"/>
    <lineage>
        <taxon>Bacteria</taxon>
        <taxon>Pseudomonadati</taxon>
        <taxon>Pseudomonadota</taxon>
        <taxon>Alphaproteobacteria</taxon>
        <taxon>Acetobacterales</taxon>
        <taxon>Acetobacteraceae</taxon>
        <taxon>Komagataeibacter</taxon>
    </lineage>
</organism>
<feature type="region of interest" description="Disordered" evidence="1">
    <location>
        <begin position="167"/>
        <end position="197"/>
    </location>
</feature>
<evidence type="ECO:0000256" key="1">
    <source>
        <dbReference type="SAM" id="MobiDB-lite"/>
    </source>
</evidence>
<evidence type="ECO:0000313" key="4">
    <source>
        <dbReference type="Proteomes" id="UP000502533"/>
    </source>
</evidence>
<dbReference type="AlphaFoldDB" id="A0A181CBI8"/>
<dbReference type="EMBL" id="CP050139">
    <property type="protein sequence ID" value="QIP35690.1"/>
    <property type="molecule type" value="Genomic_DNA"/>
</dbReference>
<feature type="transmembrane region" description="Helical" evidence="2">
    <location>
        <begin position="12"/>
        <end position="33"/>
    </location>
</feature>
<keyword evidence="4" id="KW-1185">Reference proteome</keyword>
<evidence type="ECO:0000256" key="2">
    <source>
        <dbReference type="SAM" id="Phobius"/>
    </source>
</evidence>
<dbReference type="KEGG" id="kre:GWK63_09615"/>
<reference evidence="3 4" key="1">
    <citation type="submission" date="2020-03" db="EMBL/GenBank/DDBJ databases">
        <title>Isolation of cellulose-producing strains, genome characterization and application of the synthesized cellulose films as an economical and sustainable material for piezoelectric sensor construction.</title>
        <authorList>
            <person name="Mangayil R.K."/>
        </authorList>
    </citation>
    <scope>NUCLEOTIDE SEQUENCE [LARGE SCALE GENOMIC DNA]</scope>
    <source>
        <strain evidence="3 4">ENS 9a1a</strain>
    </source>
</reference>
<dbReference type="GeneID" id="85022412"/>
<name>A0A181CBI8_9PROT</name>
<feature type="transmembrane region" description="Helical" evidence="2">
    <location>
        <begin position="93"/>
        <end position="114"/>
    </location>
</feature>
<keyword evidence="2" id="KW-1133">Transmembrane helix</keyword>
<feature type="compositionally biased region" description="Low complexity" evidence="1">
    <location>
        <begin position="183"/>
        <end position="197"/>
    </location>
</feature>
<dbReference type="Proteomes" id="UP000502533">
    <property type="component" value="Chromosome"/>
</dbReference>
<keyword evidence="2" id="KW-0812">Transmembrane</keyword>
<gene>
    <name evidence="3" type="ORF">GWK63_09615</name>
</gene>
<proteinExistence type="predicted"/>
<accession>A0A181CBI8</accession>
<dbReference type="RefSeq" id="WP_040000005.1">
    <property type="nucleotide sequence ID" value="NZ_CALMTF010000104.1"/>
</dbReference>
<sequence length="197" mass="21567">MSQTWGDFQAVVQLSAGLNVAILSFVDISLSAIKERRRVFAKAQQELNMYRTAPTKLVSAQQLEHDCEVEEMNQKLYLLWQESADYSNEEDTLVHYTGIMGFFGAVLSLVLLWYSAAYYDAPISGWGEAVIALSFCSLVAAFIINFMTASQSSVFTQKCNDIRQQARQNLGPRNMPPSGPAGSGTATPASSPTVPPA</sequence>